<comment type="catalytic activity">
    <reaction evidence="11">
        <text>Couples ATP hydrolysis with the unwinding of duplex DNA by translocating in the 3'-5' direction.</text>
        <dbReference type="EC" id="5.6.2.4"/>
    </reaction>
</comment>
<dbReference type="GO" id="GO:0004527">
    <property type="term" value="F:exonuclease activity"/>
    <property type="evidence" value="ECO:0007669"/>
    <property type="project" value="UniProtKB-KW"/>
</dbReference>
<proteinExistence type="predicted"/>
<evidence type="ECO:0000256" key="1">
    <source>
        <dbReference type="ARBA" id="ARBA00022722"/>
    </source>
</evidence>
<evidence type="ECO:0000259" key="17">
    <source>
        <dbReference type="PROSITE" id="PS51198"/>
    </source>
</evidence>
<feature type="region of interest" description="Disordered" evidence="16">
    <location>
        <begin position="1"/>
        <end position="73"/>
    </location>
</feature>
<dbReference type="InterPro" id="IPR011604">
    <property type="entry name" value="PDDEXK-like_dom_sf"/>
</dbReference>
<dbReference type="Gene3D" id="1.10.486.10">
    <property type="entry name" value="PCRA, domain 4"/>
    <property type="match status" value="1"/>
</dbReference>
<keyword evidence="6" id="KW-0269">Exonuclease</keyword>
<dbReference type="Proteomes" id="UP000238220">
    <property type="component" value="Unassembled WGS sequence"/>
</dbReference>
<dbReference type="GO" id="GO:0043138">
    <property type="term" value="F:3'-5' DNA helicase activity"/>
    <property type="evidence" value="ECO:0007669"/>
    <property type="project" value="UniProtKB-EC"/>
</dbReference>
<feature type="compositionally biased region" description="Basic and acidic residues" evidence="16">
    <location>
        <begin position="1"/>
        <end position="12"/>
    </location>
</feature>
<dbReference type="EMBL" id="PSNW01000001">
    <property type="protein sequence ID" value="PPE75736.1"/>
    <property type="molecule type" value="Genomic_DNA"/>
</dbReference>
<gene>
    <name evidence="19" type="ORF">C3942_02255</name>
</gene>
<dbReference type="Gene3D" id="3.90.320.10">
    <property type="match status" value="1"/>
</dbReference>
<dbReference type="InterPro" id="IPR027417">
    <property type="entry name" value="P-loop_NTPase"/>
</dbReference>
<evidence type="ECO:0000313" key="19">
    <source>
        <dbReference type="EMBL" id="PPE75736.1"/>
    </source>
</evidence>
<dbReference type="OrthoDB" id="9810135at2"/>
<accession>A0A2S5TL65</accession>
<evidence type="ECO:0000256" key="14">
    <source>
        <dbReference type="ARBA" id="ARBA00048988"/>
    </source>
</evidence>
<feature type="binding site" evidence="15">
    <location>
        <begin position="94"/>
        <end position="101"/>
    </location>
    <ligand>
        <name>ATP</name>
        <dbReference type="ChEBI" id="CHEBI:30616"/>
    </ligand>
</feature>
<evidence type="ECO:0000256" key="4">
    <source>
        <dbReference type="ARBA" id="ARBA00022801"/>
    </source>
</evidence>
<evidence type="ECO:0000256" key="12">
    <source>
        <dbReference type="ARBA" id="ARBA00034808"/>
    </source>
</evidence>
<dbReference type="GO" id="GO:0003677">
    <property type="term" value="F:DNA binding"/>
    <property type="evidence" value="ECO:0007669"/>
    <property type="project" value="UniProtKB-KW"/>
</dbReference>
<evidence type="ECO:0000256" key="3">
    <source>
        <dbReference type="ARBA" id="ARBA00022763"/>
    </source>
</evidence>
<keyword evidence="10" id="KW-0413">Isomerase</keyword>
<sequence>MGQREADRRCTGLERAAGPLARPAAYGGRRGARGLGGGAAQASAPDLPRLRPARAVPRARERGGSGGGRPIVDIADRQERERALDPEASFIVQAPAGSGKTELLTQRVLALLAGVAEPEEVVAITFTRKAAAEMRHRVFAAVQQAQAGGEPADEHRRQTWRLARAALARSQERGWGLQDNPQRLRILTIDALCAQVTQQAPLTAGFGGRVQVAEHPQLAYREAARATLELIESSPALAAPVARVLAHFDNRTALLEAQLVLLLGRRDQWIAYTLADDRAERTRAVLESALAEFVAGSLAEVEALLPRPLRVAWLDSAAYASSNLYAAQPELALHALRDGQWPRCDAGGLASWQVLADLVLKRDGDWRRVVNATNGFPAGKSKAEKAERDPPRQAHLDLIAALSEIPGLRERLSQLRMLPPPAYSDAQWEILQALLDTLRLAAAQLRLVFMARGEVDFTEVASQAVAALGGADGPSDLALRMDYRIRHLLVDEFQDTSALQWQLLARLTAGWQAGDGRTLFVVGDPMQSIYRFRNADVGLFMDARNEGIGNLRLEALQLCCNFRSEAGVVDWVNQAFARVLPAQEDRERGAARHALAVATRPAATQPAVAVHALGDTQPGAEAGRVVELVRSAQAADPGASIAVLVRSRGHLEAIAPALREAGLAYRAVDIEGLATRPAIEDLRSLTRALLHPADRVAWLALLRSPCCGLTLADLLPLAEGLHPDSPLLTGLRDPARLARLSPDGRQRLARCMAVLEAALAQQGRKPLRRWIEGAWLALGGPACASQARDLADAQVFFARLDDLARGPELPDLEALDLALSELKASADAEAGETLSLMTIHKSKGLEFDVVIVPGLGRGTRSDTRPLVAWATRRGRDGGERLLLAPLHASGDEEDPIFEFVLGLQAEKQLHEDARLLYVAATRARRSLHLVGALEAGEDDKAPQPPGRSLLARLWPAVAQDFAAPIAADAAPQAEAARRPPPMHRLAAGWQAPPLPPGPELPAAAAASDPIPFDWAGEAARAVGVAYHRWMQQIAREGLERWDAERVAALDEALDEMLSAEGVPAARCEAARQRVQLALTATLQDPRGRWLLQAHAQARSEWELTALVEGQPRRLKLDRSFVDGDGQRWVVDFKTSMHEGGRAEAFLAAELERYRGQLEGYRSALRGLEGGRARLALYLPLLADPAHRWIELP</sequence>
<comment type="caution">
    <text evidence="19">The sequence shown here is derived from an EMBL/GenBank/DDBJ whole genome shotgun (WGS) entry which is preliminary data.</text>
</comment>
<dbReference type="Pfam" id="PF13361">
    <property type="entry name" value="UvrD_C"/>
    <property type="match status" value="1"/>
</dbReference>
<dbReference type="PROSITE" id="PS51217">
    <property type="entry name" value="UVRD_HELICASE_CTER"/>
    <property type="match status" value="1"/>
</dbReference>
<reference evidence="19 20" key="1">
    <citation type="submission" date="2018-02" db="EMBL/GenBank/DDBJ databases">
        <title>Genome sequencing of Solimonas sp. HR-BB.</title>
        <authorList>
            <person name="Lee Y."/>
            <person name="Jeon C.O."/>
        </authorList>
    </citation>
    <scope>NUCLEOTIDE SEQUENCE [LARGE SCALE GENOMIC DNA]</scope>
    <source>
        <strain evidence="19 20">HR-BB</strain>
    </source>
</reference>
<dbReference type="PANTHER" id="PTHR11070:SF2">
    <property type="entry name" value="ATP-DEPENDENT DNA HELICASE SRS2"/>
    <property type="match status" value="1"/>
</dbReference>
<keyword evidence="4 15" id="KW-0378">Hydrolase</keyword>
<dbReference type="Pfam" id="PF12705">
    <property type="entry name" value="PDDEXK_1"/>
    <property type="match status" value="1"/>
</dbReference>
<evidence type="ECO:0000256" key="10">
    <source>
        <dbReference type="ARBA" id="ARBA00023235"/>
    </source>
</evidence>
<evidence type="ECO:0000256" key="11">
    <source>
        <dbReference type="ARBA" id="ARBA00034617"/>
    </source>
</evidence>
<dbReference type="GO" id="GO:0005829">
    <property type="term" value="C:cytosol"/>
    <property type="evidence" value="ECO:0007669"/>
    <property type="project" value="TreeGrafter"/>
</dbReference>
<evidence type="ECO:0000256" key="8">
    <source>
        <dbReference type="ARBA" id="ARBA00023125"/>
    </source>
</evidence>
<keyword evidence="20" id="KW-1185">Reference proteome</keyword>
<dbReference type="EC" id="5.6.2.4" evidence="12"/>
<dbReference type="GO" id="GO:0005524">
    <property type="term" value="F:ATP binding"/>
    <property type="evidence" value="ECO:0007669"/>
    <property type="project" value="UniProtKB-UniRule"/>
</dbReference>
<dbReference type="SUPFAM" id="SSF52540">
    <property type="entry name" value="P-loop containing nucleoside triphosphate hydrolases"/>
    <property type="match status" value="1"/>
</dbReference>
<evidence type="ECO:0000256" key="6">
    <source>
        <dbReference type="ARBA" id="ARBA00022839"/>
    </source>
</evidence>
<dbReference type="SUPFAM" id="SSF52980">
    <property type="entry name" value="Restriction endonuclease-like"/>
    <property type="match status" value="1"/>
</dbReference>
<keyword evidence="9" id="KW-0234">DNA repair</keyword>
<comment type="catalytic activity">
    <reaction evidence="14">
        <text>ATP + H2O = ADP + phosphate + H(+)</text>
        <dbReference type="Rhea" id="RHEA:13065"/>
        <dbReference type="ChEBI" id="CHEBI:15377"/>
        <dbReference type="ChEBI" id="CHEBI:15378"/>
        <dbReference type="ChEBI" id="CHEBI:30616"/>
        <dbReference type="ChEBI" id="CHEBI:43474"/>
        <dbReference type="ChEBI" id="CHEBI:456216"/>
        <dbReference type="EC" id="5.6.2.4"/>
    </reaction>
</comment>
<organism evidence="19 20">
    <name type="scientific">Solimonas fluminis</name>
    <dbReference type="NCBI Taxonomy" id="2086571"/>
    <lineage>
        <taxon>Bacteria</taxon>
        <taxon>Pseudomonadati</taxon>
        <taxon>Pseudomonadota</taxon>
        <taxon>Gammaproteobacteria</taxon>
        <taxon>Nevskiales</taxon>
        <taxon>Nevskiaceae</taxon>
        <taxon>Solimonas</taxon>
    </lineage>
</organism>
<dbReference type="InterPro" id="IPR011335">
    <property type="entry name" value="Restrct_endonuc-II-like"/>
</dbReference>
<evidence type="ECO:0000313" key="20">
    <source>
        <dbReference type="Proteomes" id="UP000238220"/>
    </source>
</evidence>
<keyword evidence="1" id="KW-0540">Nuclease</keyword>
<evidence type="ECO:0000256" key="15">
    <source>
        <dbReference type="PROSITE-ProRule" id="PRU00560"/>
    </source>
</evidence>
<evidence type="ECO:0000256" key="9">
    <source>
        <dbReference type="ARBA" id="ARBA00023204"/>
    </source>
</evidence>
<evidence type="ECO:0000256" key="7">
    <source>
        <dbReference type="ARBA" id="ARBA00022840"/>
    </source>
</evidence>
<protein>
    <recommendedName>
        <fullName evidence="12">DNA 3'-5' helicase</fullName>
        <ecNumber evidence="12">5.6.2.4</ecNumber>
    </recommendedName>
    <alternativeName>
        <fullName evidence="13">DNA 3'-5' helicase II</fullName>
    </alternativeName>
</protein>
<keyword evidence="5 15" id="KW-0347">Helicase</keyword>
<dbReference type="InterPro" id="IPR038726">
    <property type="entry name" value="PDDEXK_AddAB-type"/>
</dbReference>
<dbReference type="GO" id="GO:0000725">
    <property type="term" value="P:recombinational repair"/>
    <property type="evidence" value="ECO:0007669"/>
    <property type="project" value="TreeGrafter"/>
</dbReference>
<evidence type="ECO:0000256" key="5">
    <source>
        <dbReference type="ARBA" id="ARBA00022806"/>
    </source>
</evidence>
<dbReference type="Pfam" id="PF00580">
    <property type="entry name" value="UvrD-helicase"/>
    <property type="match status" value="2"/>
</dbReference>
<dbReference type="AlphaFoldDB" id="A0A2S5TL65"/>
<dbReference type="GO" id="GO:0033202">
    <property type="term" value="C:DNA helicase complex"/>
    <property type="evidence" value="ECO:0007669"/>
    <property type="project" value="TreeGrafter"/>
</dbReference>
<keyword evidence="7 15" id="KW-0067">ATP-binding</keyword>
<keyword evidence="2 15" id="KW-0547">Nucleotide-binding</keyword>
<feature type="domain" description="UvrD-like helicase C-terminal" evidence="18">
    <location>
        <begin position="577"/>
        <end position="844"/>
    </location>
</feature>
<dbReference type="Gene3D" id="3.40.50.300">
    <property type="entry name" value="P-loop containing nucleotide triphosphate hydrolases"/>
    <property type="match status" value="4"/>
</dbReference>
<dbReference type="PROSITE" id="PS51198">
    <property type="entry name" value="UVRD_HELICASE_ATP_BIND"/>
    <property type="match status" value="1"/>
</dbReference>
<evidence type="ECO:0000256" key="2">
    <source>
        <dbReference type="ARBA" id="ARBA00022741"/>
    </source>
</evidence>
<evidence type="ECO:0000256" key="16">
    <source>
        <dbReference type="SAM" id="MobiDB-lite"/>
    </source>
</evidence>
<keyword evidence="3" id="KW-0227">DNA damage</keyword>
<keyword evidence="8" id="KW-0238">DNA-binding</keyword>
<evidence type="ECO:0000259" key="18">
    <source>
        <dbReference type="PROSITE" id="PS51217"/>
    </source>
</evidence>
<name>A0A2S5TL65_9GAMM</name>
<dbReference type="PANTHER" id="PTHR11070">
    <property type="entry name" value="UVRD / RECB / PCRA DNA HELICASE FAMILY MEMBER"/>
    <property type="match status" value="1"/>
</dbReference>
<dbReference type="InterPro" id="IPR000212">
    <property type="entry name" value="DNA_helicase_UvrD/REP"/>
</dbReference>
<dbReference type="InterPro" id="IPR014017">
    <property type="entry name" value="DNA_helicase_UvrD-like_C"/>
</dbReference>
<feature type="compositionally biased region" description="Low complexity" evidence="16">
    <location>
        <begin position="15"/>
        <end position="27"/>
    </location>
</feature>
<dbReference type="InterPro" id="IPR014016">
    <property type="entry name" value="UvrD-like_ATP-bd"/>
</dbReference>
<feature type="domain" description="UvrD-like helicase ATP-binding" evidence="17">
    <location>
        <begin position="73"/>
        <end position="565"/>
    </location>
</feature>
<evidence type="ECO:0000256" key="13">
    <source>
        <dbReference type="ARBA" id="ARBA00034923"/>
    </source>
</evidence>